<dbReference type="HOGENOM" id="CLU_1177948_0_0_1"/>
<evidence type="ECO:0000313" key="4">
    <source>
        <dbReference type="Proteomes" id="UP000015102"/>
    </source>
</evidence>
<reference evidence="4" key="1">
    <citation type="submission" date="2013-02" db="EMBL/GenBank/DDBJ databases">
        <authorList>
            <person name="Hughes D."/>
        </authorList>
    </citation>
    <scope>NUCLEOTIDE SEQUENCE</scope>
    <source>
        <strain>Durham</strain>
        <strain evidence="4">NC isolate 2 -- Noor lab</strain>
    </source>
</reference>
<dbReference type="AlphaFoldDB" id="T1GHL1"/>
<reference evidence="3" key="2">
    <citation type="submission" date="2015-06" db="UniProtKB">
        <authorList>
            <consortium name="EnsemblMetazoa"/>
        </authorList>
    </citation>
    <scope>IDENTIFICATION</scope>
</reference>
<dbReference type="STRING" id="36166.T1GHL1"/>
<protein>
    <recommendedName>
        <fullName evidence="2">Doublecortin domain-containing protein</fullName>
    </recommendedName>
</protein>
<feature type="region of interest" description="Disordered" evidence="1">
    <location>
        <begin position="1"/>
        <end position="31"/>
    </location>
</feature>
<dbReference type="SUPFAM" id="SSF89837">
    <property type="entry name" value="Doublecortin (DC)"/>
    <property type="match status" value="1"/>
</dbReference>
<organism evidence="3 4">
    <name type="scientific">Megaselia scalaris</name>
    <name type="common">Humpbacked fly</name>
    <name type="synonym">Phora scalaris</name>
    <dbReference type="NCBI Taxonomy" id="36166"/>
    <lineage>
        <taxon>Eukaryota</taxon>
        <taxon>Metazoa</taxon>
        <taxon>Ecdysozoa</taxon>
        <taxon>Arthropoda</taxon>
        <taxon>Hexapoda</taxon>
        <taxon>Insecta</taxon>
        <taxon>Pterygota</taxon>
        <taxon>Neoptera</taxon>
        <taxon>Endopterygota</taxon>
        <taxon>Diptera</taxon>
        <taxon>Brachycera</taxon>
        <taxon>Muscomorpha</taxon>
        <taxon>Platypezoidea</taxon>
        <taxon>Phoridae</taxon>
        <taxon>Megaseliini</taxon>
        <taxon>Megaselia</taxon>
    </lineage>
</organism>
<evidence type="ECO:0000259" key="2">
    <source>
        <dbReference type="PROSITE" id="PS50309"/>
    </source>
</evidence>
<name>T1GHL1_MEGSC</name>
<proteinExistence type="predicted"/>
<evidence type="ECO:0000256" key="1">
    <source>
        <dbReference type="SAM" id="MobiDB-lite"/>
    </source>
</evidence>
<feature type="compositionally biased region" description="Gly residues" evidence="1">
    <location>
        <begin position="114"/>
        <end position="131"/>
    </location>
</feature>
<dbReference type="Gene3D" id="3.10.20.230">
    <property type="entry name" value="Doublecortin domain"/>
    <property type="match status" value="1"/>
</dbReference>
<keyword evidence="4" id="KW-1185">Reference proteome</keyword>
<dbReference type="EnsemblMetazoa" id="MESCA002918-RA">
    <property type="protein sequence ID" value="MESCA002918-PA"/>
    <property type="gene ID" value="MESCA002918"/>
</dbReference>
<accession>T1GHL1</accession>
<dbReference type="SMART" id="SM00537">
    <property type="entry name" value="DCX"/>
    <property type="match status" value="1"/>
</dbReference>
<evidence type="ECO:0000313" key="3">
    <source>
        <dbReference type="EnsemblMetazoa" id="MESCA002918-PA"/>
    </source>
</evidence>
<sequence>MSNENDPVDTTNNPTEAATASAQPDAQNNMNNTNSAVIAASAILAPDNSGSKDDNSMNTMNMNSNMSVVNMNMGMNNHQMNHSDEAEVDDEDDMDDDVDYVENNALRRRNTTTGPGGGGACGSAGGRGGAGNIATAPQTTTNDYWNRNGQLVHSRASRPELNVVGGMGAVSRYSNLSYWKARRVVFYRNGDPFFPGVELRYRPGRDITSIDNLLDKISSKLDLPRGARYVFSMDGD</sequence>
<dbReference type="InterPro" id="IPR036572">
    <property type="entry name" value="Doublecortin_dom_sf"/>
</dbReference>
<dbReference type="InterPro" id="IPR003533">
    <property type="entry name" value="Doublecortin_dom"/>
</dbReference>
<dbReference type="GO" id="GO:0035556">
    <property type="term" value="P:intracellular signal transduction"/>
    <property type="evidence" value="ECO:0007669"/>
    <property type="project" value="InterPro"/>
</dbReference>
<feature type="domain" description="Doublecortin" evidence="2">
    <location>
        <begin position="182"/>
        <end position="236"/>
    </location>
</feature>
<dbReference type="PROSITE" id="PS50309">
    <property type="entry name" value="DC"/>
    <property type="match status" value="1"/>
</dbReference>
<dbReference type="Proteomes" id="UP000015102">
    <property type="component" value="Unassembled WGS sequence"/>
</dbReference>
<dbReference type="EMBL" id="CAQQ02196936">
    <property type="status" value="NOT_ANNOTATED_CDS"/>
    <property type="molecule type" value="Genomic_DNA"/>
</dbReference>
<feature type="region of interest" description="Disordered" evidence="1">
    <location>
        <begin position="106"/>
        <end position="145"/>
    </location>
</feature>
<dbReference type="Pfam" id="PF03607">
    <property type="entry name" value="DCX"/>
    <property type="match status" value="1"/>
</dbReference>